<dbReference type="EMBL" id="KZ663737">
    <property type="protein sequence ID" value="PPS10351.1"/>
    <property type="molecule type" value="Genomic_DNA"/>
</dbReference>
<evidence type="ECO:0000313" key="1">
    <source>
        <dbReference type="EMBL" id="PPS10351.1"/>
    </source>
</evidence>
<evidence type="ECO:0000313" key="2">
    <source>
        <dbReference type="Proteomes" id="UP000239757"/>
    </source>
</evidence>
<proteinExistence type="predicted"/>
<gene>
    <name evidence="1" type="ORF">GOBAR_AA10278</name>
</gene>
<reference evidence="1 2" key="1">
    <citation type="submission" date="2015-01" db="EMBL/GenBank/DDBJ databases">
        <title>Genome of allotetraploid Gossypium barbadense reveals genomic plasticity and fiber elongation in cotton evolution.</title>
        <authorList>
            <person name="Chen X."/>
            <person name="Liu X."/>
            <person name="Zhao B."/>
            <person name="Zheng H."/>
            <person name="Hu Y."/>
            <person name="Lu G."/>
            <person name="Yang C."/>
            <person name="Chen J."/>
            <person name="Shan C."/>
            <person name="Zhang L."/>
            <person name="Zhou Y."/>
            <person name="Wang L."/>
            <person name="Guo W."/>
            <person name="Bai Y."/>
            <person name="Ruan J."/>
            <person name="Shangguan X."/>
            <person name="Mao Y."/>
            <person name="Jiang J."/>
            <person name="Zhu Y."/>
            <person name="Lei J."/>
            <person name="Kang H."/>
            <person name="Chen S."/>
            <person name="He X."/>
            <person name="Wang R."/>
            <person name="Wang Y."/>
            <person name="Chen J."/>
            <person name="Wang L."/>
            <person name="Yu S."/>
            <person name="Wang B."/>
            <person name="Wei J."/>
            <person name="Song S."/>
            <person name="Lu X."/>
            <person name="Gao Z."/>
            <person name="Gu W."/>
            <person name="Deng X."/>
            <person name="Ma D."/>
            <person name="Wang S."/>
            <person name="Liang W."/>
            <person name="Fang L."/>
            <person name="Cai C."/>
            <person name="Zhu X."/>
            <person name="Zhou B."/>
            <person name="Zhang Y."/>
            <person name="Chen Z."/>
            <person name="Xu S."/>
            <person name="Zhu R."/>
            <person name="Wang S."/>
            <person name="Zhang T."/>
            <person name="Zhao G."/>
        </authorList>
    </citation>
    <scope>NUCLEOTIDE SEQUENCE [LARGE SCALE GENOMIC DNA]</scope>
    <source>
        <strain evidence="2">cv. Xinhai21</strain>
        <tissue evidence="1">Leaf</tissue>
    </source>
</reference>
<organism evidence="1 2">
    <name type="scientific">Gossypium barbadense</name>
    <name type="common">Sea Island cotton</name>
    <name type="synonym">Hibiscus barbadensis</name>
    <dbReference type="NCBI Taxonomy" id="3634"/>
    <lineage>
        <taxon>Eukaryota</taxon>
        <taxon>Viridiplantae</taxon>
        <taxon>Streptophyta</taxon>
        <taxon>Embryophyta</taxon>
        <taxon>Tracheophyta</taxon>
        <taxon>Spermatophyta</taxon>
        <taxon>Magnoliopsida</taxon>
        <taxon>eudicotyledons</taxon>
        <taxon>Gunneridae</taxon>
        <taxon>Pentapetalae</taxon>
        <taxon>rosids</taxon>
        <taxon>malvids</taxon>
        <taxon>Malvales</taxon>
        <taxon>Malvaceae</taxon>
        <taxon>Malvoideae</taxon>
        <taxon>Gossypium</taxon>
    </lineage>
</organism>
<accession>A0A2P5Y479</accession>
<dbReference type="Proteomes" id="UP000239757">
    <property type="component" value="Unassembled WGS sequence"/>
</dbReference>
<protein>
    <submittedName>
        <fullName evidence="1">Uncharacterized protein</fullName>
    </submittedName>
</protein>
<name>A0A2P5Y479_GOSBA</name>
<sequence>MKIMERKGWTNVVVLGVRVRWCVMRGGRVEEEGEWGLSGLYTVASTRPCPQAVWCTRLRRTAVCTIVRFSDARVRFTTPVFMAYAYGLMLQVSIAHGLQKCPCVYAV</sequence>
<dbReference type="AlphaFoldDB" id="A0A2P5Y479"/>